<sequence length="94" mass="10396">MMRSCVALVQNREGGGRGGRATWPLRHTRYLQELLRVCGRVEEGEIRKPRRRSVSGEWPACRLSPAAVAATSAPVLLISRLTPPPPPLRLAWAT</sequence>
<dbReference type="Proteomes" id="UP000324222">
    <property type="component" value="Unassembled WGS sequence"/>
</dbReference>
<comment type="caution">
    <text evidence="1">The sequence shown here is derived from an EMBL/GenBank/DDBJ whole genome shotgun (WGS) entry which is preliminary data.</text>
</comment>
<protein>
    <submittedName>
        <fullName evidence="1">Uncharacterized protein</fullName>
    </submittedName>
</protein>
<dbReference type="EMBL" id="VSRR010018071">
    <property type="protein sequence ID" value="MPC60957.1"/>
    <property type="molecule type" value="Genomic_DNA"/>
</dbReference>
<organism evidence="1 2">
    <name type="scientific">Portunus trituberculatus</name>
    <name type="common">Swimming crab</name>
    <name type="synonym">Neptunus trituberculatus</name>
    <dbReference type="NCBI Taxonomy" id="210409"/>
    <lineage>
        <taxon>Eukaryota</taxon>
        <taxon>Metazoa</taxon>
        <taxon>Ecdysozoa</taxon>
        <taxon>Arthropoda</taxon>
        <taxon>Crustacea</taxon>
        <taxon>Multicrustacea</taxon>
        <taxon>Malacostraca</taxon>
        <taxon>Eumalacostraca</taxon>
        <taxon>Eucarida</taxon>
        <taxon>Decapoda</taxon>
        <taxon>Pleocyemata</taxon>
        <taxon>Brachyura</taxon>
        <taxon>Eubrachyura</taxon>
        <taxon>Portunoidea</taxon>
        <taxon>Portunidae</taxon>
        <taxon>Portuninae</taxon>
        <taxon>Portunus</taxon>
    </lineage>
</organism>
<name>A0A5B7GUT9_PORTR</name>
<dbReference type="AlphaFoldDB" id="A0A5B7GUT9"/>
<accession>A0A5B7GUT9</accession>
<evidence type="ECO:0000313" key="2">
    <source>
        <dbReference type="Proteomes" id="UP000324222"/>
    </source>
</evidence>
<reference evidence="1 2" key="1">
    <citation type="submission" date="2019-05" db="EMBL/GenBank/DDBJ databases">
        <title>Another draft genome of Portunus trituberculatus and its Hox gene families provides insights of decapod evolution.</title>
        <authorList>
            <person name="Jeong J.-H."/>
            <person name="Song I."/>
            <person name="Kim S."/>
            <person name="Choi T."/>
            <person name="Kim D."/>
            <person name="Ryu S."/>
            <person name="Kim W."/>
        </authorList>
    </citation>
    <scope>NUCLEOTIDE SEQUENCE [LARGE SCALE GENOMIC DNA]</scope>
    <source>
        <tissue evidence="1">Muscle</tissue>
    </source>
</reference>
<gene>
    <name evidence="1" type="ORF">E2C01_055019</name>
</gene>
<evidence type="ECO:0000313" key="1">
    <source>
        <dbReference type="EMBL" id="MPC60957.1"/>
    </source>
</evidence>
<keyword evidence="2" id="KW-1185">Reference proteome</keyword>
<proteinExistence type="predicted"/>